<keyword evidence="3" id="KW-1185">Reference proteome</keyword>
<gene>
    <name evidence="2" type="ORF">BDP27DRAFT_1451432</name>
</gene>
<name>A0A9P5PJB4_9AGAR</name>
<feature type="compositionally biased region" description="Basic residues" evidence="1">
    <location>
        <begin position="1650"/>
        <end position="1661"/>
    </location>
</feature>
<comment type="caution">
    <text evidence="2">The sequence shown here is derived from an EMBL/GenBank/DDBJ whole genome shotgun (WGS) entry which is preliminary data.</text>
</comment>
<dbReference type="EMBL" id="JADNRY010000154">
    <property type="protein sequence ID" value="KAF9063100.1"/>
    <property type="molecule type" value="Genomic_DNA"/>
</dbReference>
<dbReference type="OrthoDB" id="3054746at2759"/>
<feature type="compositionally biased region" description="Polar residues" evidence="1">
    <location>
        <begin position="901"/>
        <end position="910"/>
    </location>
</feature>
<accession>A0A9P5PJB4</accession>
<sequence length="1661" mass="187570">MFEFLEGHTPIHLQRAQTTHAVGSADVVYRQSRDLHPMHRINGNKVLEGHTPLQTQRRIIFAGRDIFLQRSAGDIAPDRGRASGRGVILGTMSHPRGNITINLGQSQYLERGRSRIIKNRSKRRRSPSESADHSDWAFRPRSSHSRYSKQQLIPVIDPQSRQIISYIPDSLANPHATASSGSIASLEENILYRRDPSGAYIPVAATAGHTHSAKAQGVDSRSILPPPLPSRTIVHDFTKAPELDMSDPAPLTQFTPLHPQPLSNSPRNLDQGMTFTSLELLGGGGWDSWANGPFILDLNHAQYELTKKLEVHWVTRTNGGDKKGSMSSPDVQGGRISNKQCLGVIRCQNDTCKILVRPKVRSADMRRQLVEKCQCGSSLVAHSCSSKSFLIQWGRSGDDDSTIKYRYLNGSAHNHPRIPQVKHFSQKEFAEFEKLVHSHPKLGPAGLLVGPQVVGGYGRGAADIGQAGKNRAFIAYKAREIKSRSIAQNGHWFIEQFSHWQRSHPGIVRTTLFHADVSIISVQTGWMCNMLLPEVAVVDKPVRGLITDGAHGYWSEGHAILIITSIFCATLGVWVPGLFTYADGASTRHYRYHFKGVFESIGNIAQARNIEVTDEMFTMVVDFSDPQMLGFQQAFIDYFSAADFDSRTEPELQVAVTKLLRGCEYHFRSGVSTVSRLGGIIHKDERRNFRKLVISLVEIGSEEEFQDTVDSILLKWPRIQPWLEWWLRPPHAAMLFASQQTMSSKVLAQLPKDTNAEESMHHTIYQVAGGKKFDLIPGLNGLLVVEKWFHLRFDHVSAGGKDGYGMSGIQYRQQQFSKHGRTKATRNPGRRRRNLEEGKPPRRLLDFEQKSKSSRPRKKQRIMDMESEDDAPNSLPTLDVPPQKLPLSKSNTEVNKESPSKPHSNISPSDGYSFDDEFQKISTKQYPLLPGTAYLKNSCWLDSSTEALWAVFGYSPTHWLEVMDIFRTLDADPLSETHDPTIHFYRYLKARQGWSLSSYPKYSTKTKAANLTQLRNDFRSLLIMKRYTKFDNELAFQDELSWFDGLVRPSGVLRHASSNNASQNYLTGTFFTIDLCYATGKQSPNHLLISHPKACTPSYGALGPNVHGMHQGKIASWFDSVTDLAKAIKPTDHDSEPCWRRADDKDNNPAERYSICDGLSKFGHSPVTFINPKKDEYELVARIFHSTFAEHFICRFIVPTGGGHRAVYEHNGMKNHGYSRVISGSVDEALAGDDSLTDLPAGYHTCAAICENFSHEACQTYRLKSAFPEASFVCDDCCNPEQVRKRTMLPEPPKRKTRSVIYESKDTVESRLFVGKGVLAMHREKYYYPCRLIARDSRKQRWTIKWWRHNTHKLAGQYEFNVSTSRLLDGLWGNAEARRQVRLGEWKRAYMAQELEDEEELLSKPEQGSYTPAIHDALEPHINILTQLLHQPEDIESDIPAKTWLETQTEIGGIGKSIPFTGTLTLQDLIAVNHWYYKNIKGASTLQHLWIGSIPIGHARTLLVAARQRTLFVDSWESSPEIHSQFVDIDTYVVDRAWELLRVRTGYDKGPGRADVDIEALKILESRMFALSDEAGHAGNYQWGLDKGIHENNWNPWGEFAPELAIGSKIRDGSPPVRGPNFNLEEESQWIDEKSRVYEAERAEREKQRPLPKPKAAKRAD</sequence>
<reference evidence="2" key="1">
    <citation type="submission" date="2020-11" db="EMBL/GenBank/DDBJ databases">
        <authorList>
            <consortium name="DOE Joint Genome Institute"/>
            <person name="Ahrendt S."/>
            <person name="Riley R."/>
            <person name="Andreopoulos W."/>
            <person name="Labutti K."/>
            <person name="Pangilinan J."/>
            <person name="Ruiz-Duenas F.J."/>
            <person name="Barrasa J.M."/>
            <person name="Sanchez-Garcia M."/>
            <person name="Camarero S."/>
            <person name="Miyauchi S."/>
            <person name="Serrano A."/>
            <person name="Linde D."/>
            <person name="Babiker R."/>
            <person name="Drula E."/>
            <person name="Ayuso-Fernandez I."/>
            <person name="Pacheco R."/>
            <person name="Padilla G."/>
            <person name="Ferreira P."/>
            <person name="Barriuso J."/>
            <person name="Kellner H."/>
            <person name="Castanera R."/>
            <person name="Alfaro M."/>
            <person name="Ramirez L."/>
            <person name="Pisabarro A.G."/>
            <person name="Kuo A."/>
            <person name="Tritt A."/>
            <person name="Lipzen A."/>
            <person name="He G."/>
            <person name="Yan M."/>
            <person name="Ng V."/>
            <person name="Cullen D."/>
            <person name="Martin F."/>
            <person name="Rosso M.-N."/>
            <person name="Henrissat B."/>
            <person name="Hibbett D."/>
            <person name="Martinez A.T."/>
            <person name="Grigoriev I.V."/>
        </authorList>
    </citation>
    <scope>NUCLEOTIDE SEQUENCE</scope>
    <source>
        <strain evidence="2">AH 40177</strain>
    </source>
</reference>
<feature type="compositionally biased region" description="Basic and acidic residues" evidence="1">
    <location>
        <begin position="126"/>
        <end position="138"/>
    </location>
</feature>
<evidence type="ECO:0000313" key="2">
    <source>
        <dbReference type="EMBL" id="KAF9063100.1"/>
    </source>
</evidence>
<dbReference type="Proteomes" id="UP000772434">
    <property type="component" value="Unassembled WGS sequence"/>
</dbReference>
<feature type="compositionally biased region" description="Basic and acidic residues" evidence="1">
    <location>
        <begin position="834"/>
        <end position="851"/>
    </location>
</feature>
<feature type="region of interest" description="Disordered" evidence="1">
    <location>
        <begin position="119"/>
        <end position="151"/>
    </location>
</feature>
<evidence type="ECO:0000256" key="1">
    <source>
        <dbReference type="SAM" id="MobiDB-lite"/>
    </source>
</evidence>
<evidence type="ECO:0008006" key="4">
    <source>
        <dbReference type="Google" id="ProtNLM"/>
    </source>
</evidence>
<feature type="region of interest" description="Disordered" evidence="1">
    <location>
        <begin position="1638"/>
        <end position="1661"/>
    </location>
</feature>
<organism evidence="2 3">
    <name type="scientific">Rhodocollybia butyracea</name>
    <dbReference type="NCBI Taxonomy" id="206335"/>
    <lineage>
        <taxon>Eukaryota</taxon>
        <taxon>Fungi</taxon>
        <taxon>Dikarya</taxon>
        <taxon>Basidiomycota</taxon>
        <taxon>Agaricomycotina</taxon>
        <taxon>Agaricomycetes</taxon>
        <taxon>Agaricomycetidae</taxon>
        <taxon>Agaricales</taxon>
        <taxon>Marasmiineae</taxon>
        <taxon>Omphalotaceae</taxon>
        <taxon>Rhodocollybia</taxon>
    </lineage>
</organism>
<evidence type="ECO:0000313" key="3">
    <source>
        <dbReference type="Proteomes" id="UP000772434"/>
    </source>
</evidence>
<feature type="compositionally biased region" description="Basic residues" evidence="1">
    <location>
        <begin position="818"/>
        <end position="833"/>
    </location>
</feature>
<feature type="compositionally biased region" description="Basic and acidic residues" evidence="1">
    <location>
        <begin position="1638"/>
        <end position="1649"/>
    </location>
</feature>
<proteinExistence type="predicted"/>
<feature type="region of interest" description="Disordered" evidence="1">
    <location>
        <begin position="814"/>
        <end position="912"/>
    </location>
</feature>
<protein>
    <recommendedName>
        <fullName evidence="4">GCM domain-containing protein</fullName>
    </recommendedName>
</protein>